<feature type="chain" id="PRO_5046347104" description="phospholipase C" evidence="8">
    <location>
        <begin position="33"/>
        <end position="686"/>
    </location>
</feature>
<evidence type="ECO:0000259" key="9">
    <source>
        <dbReference type="Pfam" id="PF05506"/>
    </source>
</evidence>
<comment type="similarity">
    <text evidence="2">Belongs to the bacterial phospholipase C family.</text>
</comment>
<evidence type="ECO:0000313" key="10">
    <source>
        <dbReference type="EMBL" id="MBS2553498.1"/>
    </source>
</evidence>
<evidence type="ECO:0000256" key="5">
    <source>
        <dbReference type="ARBA" id="ARBA00022801"/>
    </source>
</evidence>
<dbReference type="PROSITE" id="PS51318">
    <property type="entry name" value="TAT"/>
    <property type="match status" value="1"/>
</dbReference>
<keyword evidence="4" id="KW-0134">Cell wall</keyword>
<dbReference type="PANTHER" id="PTHR31956:SF1">
    <property type="entry name" value="NON-SPECIFIC PHOSPHOLIPASE C1"/>
    <property type="match status" value="1"/>
</dbReference>
<dbReference type="CDD" id="cd16014">
    <property type="entry name" value="PLC"/>
    <property type="match status" value="1"/>
</dbReference>
<evidence type="ECO:0000256" key="2">
    <source>
        <dbReference type="ARBA" id="ARBA00009717"/>
    </source>
</evidence>
<dbReference type="Pfam" id="PF05506">
    <property type="entry name" value="PLipase_C_C"/>
    <property type="match status" value="2"/>
</dbReference>
<evidence type="ECO:0000256" key="1">
    <source>
        <dbReference type="ARBA" id="ARBA00004191"/>
    </source>
</evidence>
<dbReference type="Proteomes" id="UP000730482">
    <property type="component" value="Unassembled WGS sequence"/>
</dbReference>
<comment type="catalytic activity">
    <reaction evidence="7">
        <text>a 1,2-diacyl-sn-glycero-3-phosphocholine + H2O = phosphocholine + a 1,2-diacyl-sn-glycerol + H(+)</text>
        <dbReference type="Rhea" id="RHEA:10604"/>
        <dbReference type="ChEBI" id="CHEBI:15377"/>
        <dbReference type="ChEBI" id="CHEBI:15378"/>
        <dbReference type="ChEBI" id="CHEBI:17815"/>
        <dbReference type="ChEBI" id="CHEBI:57643"/>
        <dbReference type="ChEBI" id="CHEBI:295975"/>
        <dbReference type="EC" id="3.1.4.3"/>
    </reaction>
    <physiologicalReaction direction="left-to-right" evidence="7">
        <dbReference type="Rhea" id="RHEA:10605"/>
    </physiologicalReaction>
</comment>
<keyword evidence="11" id="KW-1185">Reference proteome</keyword>
<dbReference type="InterPro" id="IPR007312">
    <property type="entry name" value="Phosphoesterase"/>
</dbReference>
<proteinExistence type="inferred from homology"/>
<dbReference type="RefSeq" id="WP_212020126.1">
    <property type="nucleotide sequence ID" value="NZ_JAAFYZ010000259.1"/>
</dbReference>
<feature type="signal peptide" evidence="8">
    <location>
        <begin position="1"/>
        <end position="32"/>
    </location>
</feature>
<name>A0ABS5L578_9ACTN</name>
<keyword evidence="6" id="KW-0843">Virulence</keyword>
<dbReference type="Pfam" id="PF04185">
    <property type="entry name" value="Phosphoesterase"/>
    <property type="match status" value="1"/>
</dbReference>
<dbReference type="InterPro" id="IPR017767">
    <property type="entry name" value="PC-PLC"/>
</dbReference>
<dbReference type="InterPro" id="IPR006311">
    <property type="entry name" value="TAT_signal"/>
</dbReference>
<sequence>MTAVNRRRFLQLTGGIAAASAMPVLTASIARAAAVAPNRRTGTIKDIEHVVILMQENRSFDHYFGTLRGVRGFGDPRPAKLPDGKAVWHQSDASGNEILPWRPDGVPNLGLKFLDGLDHSWNGGHQAWNNGNYDQWIPAKGPGTMAHFERQDIPFHYALADAFTVCDAYHCSLMTSTDPNRYYLWTGFTGNDGKAGGPVLDNAEAGYDWTTYPERLQAAGVSWKIYQDTGTGLDKNGSWGWTDDAYIGNYGDTSVLYFHQYQNAEPGDALYENARTGTNAAAGQSYFDLLAQDVKNGKLPQVSWITAPEAFSEHPNWPVNYGAWYVAQVLNILSSDEDLWSKTALFIMYDENDGFFDHVVPPFVPGGPVGGASTVDTSTEYYSAGHGFDSGSYGLGLRVPMFVVSPWSKGGWVDSQTFDHTSVIRFLEQRFGVHEPNISPWRRAVCGDLTSAFDFGLGQTEVPALPSTASYVPPDHARHNSYPVTLPANATMPKQEAGRRPARALPYDLAADGRIAGGALRIGFASHGAVGAAFVVTSTTDKTGPWSYTVGARQDIAGSWKLAGAYDYDVRGANGFLREFKGDAAKAGLEVVAEHVGHSQNLKLTLTNTGSTDVTVTVTDSYGCDAAATHRLRAGKHVTHVVHAAEADGWYDATVTSDHDAAYVRRFAGHVENGRPSASDPAIITG</sequence>
<comment type="caution">
    <text evidence="10">The sequence shown here is derived from an EMBL/GenBank/DDBJ whole genome shotgun (WGS) entry which is preliminary data.</text>
</comment>
<keyword evidence="5" id="KW-0378">Hydrolase</keyword>
<evidence type="ECO:0000256" key="6">
    <source>
        <dbReference type="ARBA" id="ARBA00023026"/>
    </source>
</evidence>
<organism evidence="10 11">
    <name type="scientific">Catenulispora pinistramenti</name>
    <dbReference type="NCBI Taxonomy" id="2705254"/>
    <lineage>
        <taxon>Bacteria</taxon>
        <taxon>Bacillati</taxon>
        <taxon>Actinomycetota</taxon>
        <taxon>Actinomycetes</taxon>
        <taxon>Catenulisporales</taxon>
        <taxon>Catenulisporaceae</taxon>
        <taxon>Catenulispora</taxon>
    </lineage>
</organism>
<keyword evidence="4" id="KW-0964">Secreted</keyword>
<protein>
    <recommendedName>
        <fullName evidence="3">phospholipase C</fullName>
        <ecNumber evidence="3">3.1.4.3</ecNumber>
    </recommendedName>
</protein>
<feature type="domain" description="Bacterial phospholipase C C-terminal" evidence="9">
    <location>
        <begin position="501"/>
        <end position="583"/>
    </location>
</feature>
<evidence type="ECO:0000313" key="11">
    <source>
        <dbReference type="Proteomes" id="UP000730482"/>
    </source>
</evidence>
<dbReference type="InterPro" id="IPR017850">
    <property type="entry name" value="Alkaline_phosphatase_core_sf"/>
</dbReference>
<dbReference type="Gene3D" id="3.40.720.10">
    <property type="entry name" value="Alkaline Phosphatase, subunit A"/>
    <property type="match status" value="1"/>
</dbReference>
<gene>
    <name evidence="10" type="ORF">KGQ19_42260</name>
</gene>
<dbReference type="EMBL" id="JAAFYZ010000259">
    <property type="protein sequence ID" value="MBS2553498.1"/>
    <property type="molecule type" value="Genomic_DNA"/>
</dbReference>
<dbReference type="EC" id="3.1.4.3" evidence="3"/>
<keyword evidence="8" id="KW-0732">Signal</keyword>
<reference evidence="10 11" key="1">
    <citation type="submission" date="2020-02" db="EMBL/GenBank/DDBJ databases">
        <title>Acidophilic actinobacteria isolated from forest soil.</title>
        <authorList>
            <person name="Golinska P."/>
        </authorList>
    </citation>
    <scope>NUCLEOTIDE SEQUENCE [LARGE SCALE GENOMIC DNA]</scope>
    <source>
        <strain evidence="10 11">NL8</strain>
    </source>
</reference>
<evidence type="ECO:0000256" key="3">
    <source>
        <dbReference type="ARBA" id="ARBA00012018"/>
    </source>
</evidence>
<comment type="subcellular location">
    <subcellularLocation>
        <location evidence="1">Secreted</location>
        <location evidence="1">Cell wall</location>
    </subcellularLocation>
</comment>
<feature type="domain" description="Bacterial phospholipase C C-terminal" evidence="9">
    <location>
        <begin position="595"/>
        <end position="670"/>
    </location>
</feature>
<dbReference type="NCBIfam" id="TIGR03396">
    <property type="entry name" value="PC_PLC"/>
    <property type="match status" value="1"/>
</dbReference>
<dbReference type="InterPro" id="IPR008475">
    <property type="entry name" value="PLipase_C_C"/>
</dbReference>
<evidence type="ECO:0000256" key="7">
    <source>
        <dbReference type="ARBA" id="ARBA00048421"/>
    </source>
</evidence>
<accession>A0ABS5L578</accession>
<evidence type="ECO:0000256" key="4">
    <source>
        <dbReference type="ARBA" id="ARBA00022512"/>
    </source>
</evidence>
<evidence type="ECO:0000256" key="8">
    <source>
        <dbReference type="SAM" id="SignalP"/>
    </source>
</evidence>
<dbReference type="PANTHER" id="PTHR31956">
    <property type="entry name" value="NON-SPECIFIC PHOSPHOLIPASE C4-RELATED"/>
    <property type="match status" value="1"/>
</dbReference>